<organism evidence="1 2">
    <name type="scientific">Klebsiella variicola</name>
    <dbReference type="NCBI Taxonomy" id="244366"/>
    <lineage>
        <taxon>Bacteria</taxon>
        <taxon>Pseudomonadati</taxon>
        <taxon>Pseudomonadota</taxon>
        <taxon>Gammaproteobacteria</taxon>
        <taxon>Enterobacterales</taxon>
        <taxon>Enterobacteriaceae</taxon>
        <taxon>Klebsiella/Raoultella group</taxon>
        <taxon>Klebsiella</taxon>
        <taxon>Klebsiella pneumoniae complex</taxon>
    </lineage>
</organism>
<dbReference type="NCBIfam" id="NF040662">
    <property type="entry name" value="attach_TipJ_rel"/>
    <property type="match status" value="1"/>
</dbReference>
<dbReference type="GO" id="GO:0016301">
    <property type="term" value="F:kinase activity"/>
    <property type="evidence" value="ECO:0007669"/>
    <property type="project" value="UniProtKB-KW"/>
</dbReference>
<accession>A0A7H4M7S2</accession>
<reference evidence="1 2" key="1">
    <citation type="submission" date="2018-06" db="EMBL/GenBank/DDBJ databases">
        <authorList>
            <consortium name="Pathogen Informatics"/>
            <person name="Doyle S."/>
        </authorList>
    </citation>
    <scope>NUCLEOTIDE SEQUENCE [LARGE SCALE GENOMIC DNA]</scope>
    <source>
        <strain evidence="1 2">NCTC9177</strain>
    </source>
</reference>
<proteinExistence type="predicted"/>
<dbReference type="AlphaFoldDB" id="A0A7H4M7S2"/>
<sequence length="242" mass="26590">MAVTVETGGKLAAQSDRRVNVVATRAYDSGTARTISGALLHVGNSLGLEMDVDTINALESAYWTPRGENFDFATGDSISALEMLQMIANAGKSRFLLSDGLATVNREGIKPWTGVITPHEMVEELQSGFTVPSDDDFDGVDVTYINGVTWAEETVKCRTPDNPTPVKIENYKLDGVLNQDHAYQIGMRRLMKYLQQRVTFQTTTELDALCYNTGDRIVLTDDIPGNNTISWSGGGDDNGWWR</sequence>
<keyword evidence="1" id="KW-0418">Kinase</keyword>
<dbReference type="EMBL" id="UGKR01000002">
    <property type="protein sequence ID" value="STS86372.1"/>
    <property type="molecule type" value="Genomic_DNA"/>
</dbReference>
<evidence type="ECO:0000313" key="2">
    <source>
        <dbReference type="Proteomes" id="UP000254545"/>
    </source>
</evidence>
<comment type="caution">
    <text evidence="1">The sequence shown here is derived from an EMBL/GenBank/DDBJ whole genome shotgun (WGS) entry which is preliminary data.</text>
</comment>
<dbReference type="Proteomes" id="UP000254545">
    <property type="component" value="Unassembled WGS sequence"/>
</dbReference>
<evidence type="ECO:0000313" key="1">
    <source>
        <dbReference type="EMBL" id="STS86372.1"/>
    </source>
</evidence>
<name>A0A7H4M7S2_KLEVA</name>
<keyword evidence="1" id="KW-0808">Transferase</keyword>
<gene>
    <name evidence="1" type="ORF">NCTC9177_00126</name>
</gene>
<protein>
    <submittedName>
        <fullName evidence="1">Putative kinase</fullName>
    </submittedName>
</protein>